<protein>
    <submittedName>
        <fullName evidence="2">Uncharacterized protein</fullName>
    </submittedName>
</protein>
<dbReference type="EMBL" id="CAGI01000186">
    <property type="protein sequence ID" value="CCF53881.1"/>
    <property type="molecule type" value="Genomic_DNA"/>
</dbReference>
<proteinExistence type="predicted"/>
<evidence type="ECO:0000313" key="3">
    <source>
        <dbReference type="Proteomes" id="UP000006174"/>
    </source>
</evidence>
<feature type="region of interest" description="Disordered" evidence="1">
    <location>
        <begin position="182"/>
        <end position="216"/>
    </location>
</feature>
<dbReference type="Gene3D" id="3.40.630.30">
    <property type="match status" value="1"/>
</dbReference>
<dbReference type="OrthoDB" id="329272at2759"/>
<feature type="region of interest" description="Disordered" evidence="1">
    <location>
        <begin position="113"/>
        <end position="138"/>
    </location>
</feature>
<dbReference type="GO" id="GO:0006048">
    <property type="term" value="P:UDP-N-acetylglucosamine biosynthetic process"/>
    <property type="evidence" value="ECO:0007669"/>
    <property type="project" value="UniProtKB-UniPathway"/>
</dbReference>
<dbReference type="UniPathway" id="UPA00113">
    <property type="reaction ID" value="UER00529"/>
</dbReference>
<dbReference type="InterPro" id="IPR016181">
    <property type="entry name" value="Acyl_CoA_acyltransferase"/>
</dbReference>
<dbReference type="STRING" id="1128400.I2G3Y8"/>
<dbReference type="Proteomes" id="UP000006174">
    <property type="component" value="Unassembled WGS sequence"/>
</dbReference>
<name>I2G3Y8_USTHO</name>
<dbReference type="SUPFAM" id="SSF55729">
    <property type="entry name" value="Acyl-CoA N-acyltransferases (Nat)"/>
    <property type="match status" value="2"/>
</dbReference>
<comment type="caution">
    <text evidence="2">The sequence shown here is derived from an EMBL/GenBank/DDBJ whole genome shotgun (WGS) entry which is preliminary data.</text>
</comment>
<sequence>MSPESDYQVTLCTSGAQLRGACDVRLTVFVKEQGYALSDEIDQYDPLAAHFILTSNADPSTVLGTLRLLPYPLPIPKPDAEGSEPDPCSSYPLGGSRSESAIAGDFVSAAWSAHPPVRGRRDPAETKEEERRTEEEVPELGGAKLGRLALMKEVRGKRLGHLLVREAERWLLRVLGSGEAVKKGAFGPRPSKQGAAAKGGQEEEGETGEGEGDEEGKKLDSIIIKLSSQVYAIGFYKKLGYTPVGEQYDEDGAPHQLCYKQVFLEKSA</sequence>
<accession>I2G3Y8</accession>
<gene>
    <name evidence="2" type="ORF">UHOR_00260</name>
</gene>
<evidence type="ECO:0000313" key="2">
    <source>
        <dbReference type="EMBL" id="CCF53881.1"/>
    </source>
</evidence>
<dbReference type="eggNOG" id="ENOG502S8FT">
    <property type="taxonomic scope" value="Eukaryota"/>
</dbReference>
<dbReference type="AlphaFoldDB" id="I2G3Y8"/>
<dbReference type="HOGENOM" id="CLU_1284069_0_0_1"/>
<organism evidence="2 3">
    <name type="scientific">Ustilago hordei</name>
    <name type="common">Barley covered smut fungus</name>
    <dbReference type="NCBI Taxonomy" id="120017"/>
    <lineage>
        <taxon>Eukaryota</taxon>
        <taxon>Fungi</taxon>
        <taxon>Dikarya</taxon>
        <taxon>Basidiomycota</taxon>
        <taxon>Ustilaginomycotina</taxon>
        <taxon>Ustilaginomycetes</taxon>
        <taxon>Ustilaginales</taxon>
        <taxon>Ustilaginaceae</taxon>
        <taxon>Ustilago</taxon>
    </lineage>
</organism>
<dbReference type="OMA" id="GAPHQLC"/>
<feature type="compositionally biased region" description="Basic and acidic residues" evidence="1">
    <location>
        <begin position="119"/>
        <end position="135"/>
    </location>
</feature>
<feature type="compositionally biased region" description="Acidic residues" evidence="1">
    <location>
        <begin position="202"/>
        <end position="214"/>
    </location>
</feature>
<keyword evidence="3" id="KW-1185">Reference proteome</keyword>
<reference evidence="2 3" key="1">
    <citation type="journal article" date="2012" name="Plant Cell">
        <title>Genome comparison of barley and maize smut fungi reveals targeted loss of RNA silencing components and species-specific presence of transposable elements.</title>
        <authorList>
            <person name="Laurie J.D."/>
            <person name="Ali S."/>
            <person name="Linning R."/>
            <person name="Mannhaupt G."/>
            <person name="Wong P."/>
            <person name="Gueldener U."/>
            <person name="Muensterkoetter M."/>
            <person name="Moore R."/>
            <person name="Kahmann R."/>
            <person name="Bakkeren G."/>
            <person name="Schirawski J."/>
        </authorList>
    </citation>
    <scope>NUCLEOTIDE SEQUENCE [LARGE SCALE GENOMIC DNA]</scope>
    <source>
        <strain evidence="3">Uh4875-4</strain>
    </source>
</reference>
<evidence type="ECO:0000256" key="1">
    <source>
        <dbReference type="SAM" id="MobiDB-lite"/>
    </source>
</evidence>